<protein>
    <submittedName>
        <fullName evidence="1">DUF5779 family protein</fullName>
    </submittedName>
</protein>
<dbReference type="Pfam" id="PF19091">
    <property type="entry name" value="DUF5779"/>
    <property type="match status" value="1"/>
</dbReference>
<gene>
    <name evidence="1" type="ORF">ACFPFO_19755</name>
</gene>
<name>A0ABD5QJY3_9EURY</name>
<keyword evidence="2" id="KW-1185">Reference proteome</keyword>
<dbReference type="Proteomes" id="UP001595925">
    <property type="component" value="Unassembled WGS sequence"/>
</dbReference>
<dbReference type="RefSeq" id="WP_114577993.1">
    <property type="nucleotide sequence ID" value="NZ_JAIVEF010000002.1"/>
</dbReference>
<dbReference type="AlphaFoldDB" id="A0ABD5QJY3"/>
<comment type="caution">
    <text evidence="1">The sequence shown here is derived from an EMBL/GenBank/DDBJ whole genome shotgun (WGS) entry which is preliminary data.</text>
</comment>
<reference evidence="1 2" key="1">
    <citation type="journal article" date="2019" name="Int. J. Syst. Evol. Microbiol.">
        <title>The Global Catalogue of Microorganisms (GCM) 10K type strain sequencing project: providing services to taxonomists for standard genome sequencing and annotation.</title>
        <authorList>
            <consortium name="The Broad Institute Genomics Platform"/>
            <consortium name="The Broad Institute Genome Sequencing Center for Infectious Disease"/>
            <person name="Wu L."/>
            <person name="Ma J."/>
        </authorList>
    </citation>
    <scope>NUCLEOTIDE SEQUENCE [LARGE SCALE GENOMIC DNA]</scope>
    <source>
        <strain evidence="1 2">CGMCC 1.15824</strain>
    </source>
</reference>
<sequence length="100" mass="10649">MSGFDLDLERVEDEIDSATDREDDGDANVVLGVLDGTTPDEEWLETVTEGAVLVLAVDGDVNELAAGFARTVKESGGELVHFRGFLIVSPPGVDVDTSRL</sequence>
<evidence type="ECO:0000313" key="1">
    <source>
        <dbReference type="EMBL" id="MFC4989957.1"/>
    </source>
</evidence>
<dbReference type="InterPro" id="IPR043931">
    <property type="entry name" value="DUF5779"/>
</dbReference>
<evidence type="ECO:0000313" key="2">
    <source>
        <dbReference type="Proteomes" id="UP001595925"/>
    </source>
</evidence>
<organism evidence="1 2">
    <name type="scientific">Saliphagus infecundisoli</name>
    <dbReference type="NCBI Taxonomy" id="1849069"/>
    <lineage>
        <taxon>Archaea</taxon>
        <taxon>Methanobacteriati</taxon>
        <taxon>Methanobacteriota</taxon>
        <taxon>Stenosarchaea group</taxon>
        <taxon>Halobacteria</taxon>
        <taxon>Halobacteriales</taxon>
        <taxon>Natrialbaceae</taxon>
        <taxon>Saliphagus</taxon>
    </lineage>
</organism>
<accession>A0ABD5QJY3</accession>
<dbReference type="EMBL" id="JBHSJG010000056">
    <property type="protein sequence ID" value="MFC4989957.1"/>
    <property type="molecule type" value="Genomic_DNA"/>
</dbReference>
<proteinExistence type="predicted"/>